<evidence type="ECO:0000313" key="3">
    <source>
        <dbReference type="Proteomes" id="UP000654257"/>
    </source>
</evidence>
<organism evidence="2 3">
    <name type="scientific">Rhodococcoides trifolii</name>
    <dbReference type="NCBI Taxonomy" id="908250"/>
    <lineage>
        <taxon>Bacteria</taxon>
        <taxon>Bacillati</taxon>
        <taxon>Actinomycetota</taxon>
        <taxon>Actinomycetes</taxon>
        <taxon>Mycobacteriales</taxon>
        <taxon>Nocardiaceae</taxon>
        <taxon>Rhodococcoides</taxon>
    </lineage>
</organism>
<dbReference type="InterPro" id="IPR025410">
    <property type="entry name" value="Lant_dehyd"/>
</dbReference>
<keyword evidence="3" id="KW-1185">Reference proteome</keyword>
<reference evidence="2" key="2">
    <citation type="submission" date="2020-09" db="EMBL/GenBank/DDBJ databases">
        <authorList>
            <person name="Sun Q."/>
            <person name="Sedlacek I."/>
        </authorList>
    </citation>
    <scope>NUCLEOTIDE SEQUENCE</scope>
    <source>
        <strain evidence="2">CCM 7905</strain>
    </source>
</reference>
<feature type="domain" description="Lantibiotic biosynthesis protein dehydration" evidence="1">
    <location>
        <begin position="59"/>
        <end position="406"/>
    </location>
</feature>
<sequence>MAGLTARLDREIAGLVTWAVITEFERFRTLHGHRADPTTDRALREFDAVAAHVLADRCPELVRRVDAVVAGRVEQLADVLRALGADRETIGIAEPVDSIDFGHGDPHEGGRRVVMVGAGDRRVVYKPRSGDPDLLLHALVGVVDRGAAASDALSVPRVLTRDGYSWHDFRAPHGIVDPGGGTRFHRRLGRLLALFSAVGATDMHLENIVAAGEFPVPIDLETLLHPATDHSVLADGPLGTGMLPSASDAVSGTCIAAVSPAGRRTVDGSTTRVLVHAGTDAMTLVSQPTTVDVSSHRPHVAGVAVPIEEHIDDIVDGYRAGVSVIRSRENEIRKLLDTAAATEFRRVVRPTAVYGAFLDASTHPRYLTGPAERRRLFEMLPPTFTGGDAARSLELQALCDGDVPRFVGPAADTTLRAGGQVVRAASTDTALARAQRCLDRTIRTNPVAAEHVIRSAIAGVVESVQPRSVRIRGDDLHRALVERDARRSAARVSRRVAARATRDATSAVHALPTGSGSTLAASDPTLYHGGGGTLFSKARSDLHSVIEDAEHRLAQSSHDLCPYTGALGTVWMLRESACATPSDRVLATRLLTAMVECADIENYDRLDVVGGLAGATALLATTDWVAPDFLARCCERLGRHLNEQGSVARGLAHGIDGAAWALARGSRVLGTDRYDGVIHRVLDNAPTPIEDGWCWGTAGLAMAHTEIAHVLGESASSARALVDSTTLPVDDDTLCHGGAGTVLALRHIAALTGDEDRHRVRAAELHDRIVRRGYATGHSHHVGALGFMTGVPGIAHARLLIQTDDEPDPIALTASTRAARCREN</sequence>
<protein>
    <recommendedName>
        <fullName evidence="1">Lantibiotic biosynthesis protein dehydration domain-containing protein</fullName>
    </recommendedName>
</protein>
<dbReference type="SMART" id="SM01260">
    <property type="entry name" value="LANC_like"/>
    <property type="match status" value="1"/>
</dbReference>
<dbReference type="Gene3D" id="1.50.10.20">
    <property type="match status" value="1"/>
</dbReference>
<accession>A0A917CW35</accession>
<evidence type="ECO:0000313" key="2">
    <source>
        <dbReference type="EMBL" id="GGF97829.1"/>
    </source>
</evidence>
<proteinExistence type="predicted"/>
<dbReference type="NCBIfam" id="TIGR03897">
    <property type="entry name" value="lanti_2_LanM"/>
    <property type="match status" value="1"/>
</dbReference>
<dbReference type="InterPro" id="IPR007822">
    <property type="entry name" value="LANC-like"/>
</dbReference>
<gene>
    <name evidence="2" type="ORF">GCM10007304_09690</name>
</gene>
<dbReference type="Pfam" id="PF05147">
    <property type="entry name" value="LANC_like"/>
    <property type="match status" value="1"/>
</dbReference>
<dbReference type="InterPro" id="IPR017146">
    <property type="entry name" value="Lanti_2_LanM"/>
</dbReference>
<evidence type="ECO:0000259" key="1">
    <source>
        <dbReference type="Pfam" id="PF13575"/>
    </source>
</evidence>
<dbReference type="EMBL" id="BMCU01000001">
    <property type="protein sequence ID" value="GGF97829.1"/>
    <property type="molecule type" value="Genomic_DNA"/>
</dbReference>
<dbReference type="Proteomes" id="UP000654257">
    <property type="component" value="Unassembled WGS sequence"/>
</dbReference>
<dbReference type="Pfam" id="PF13575">
    <property type="entry name" value="DUF4135"/>
    <property type="match status" value="1"/>
</dbReference>
<name>A0A917CW35_9NOCA</name>
<dbReference type="GO" id="GO:0031179">
    <property type="term" value="P:peptide modification"/>
    <property type="evidence" value="ECO:0007669"/>
    <property type="project" value="InterPro"/>
</dbReference>
<reference evidence="2" key="1">
    <citation type="journal article" date="2014" name="Int. J. Syst. Evol. Microbiol.">
        <title>Complete genome sequence of Corynebacterium casei LMG S-19264T (=DSM 44701T), isolated from a smear-ripened cheese.</title>
        <authorList>
            <consortium name="US DOE Joint Genome Institute (JGI-PGF)"/>
            <person name="Walter F."/>
            <person name="Albersmeier A."/>
            <person name="Kalinowski J."/>
            <person name="Ruckert C."/>
        </authorList>
    </citation>
    <scope>NUCLEOTIDE SEQUENCE</scope>
    <source>
        <strain evidence="2">CCM 7905</strain>
    </source>
</reference>
<comment type="caution">
    <text evidence="2">The sequence shown here is derived from an EMBL/GenBank/DDBJ whole genome shotgun (WGS) entry which is preliminary data.</text>
</comment>
<dbReference type="AlphaFoldDB" id="A0A917CW35"/>
<dbReference type="SUPFAM" id="SSF158745">
    <property type="entry name" value="LanC-like"/>
    <property type="match status" value="1"/>
</dbReference>